<dbReference type="InterPro" id="IPR003837">
    <property type="entry name" value="GatC"/>
</dbReference>
<dbReference type="Proteomes" id="UP000183206">
    <property type="component" value="Unassembled WGS sequence"/>
</dbReference>
<dbReference type="GO" id="GO:0006450">
    <property type="term" value="P:regulation of translational fidelity"/>
    <property type="evidence" value="ECO:0007669"/>
    <property type="project" value="InterPro"/>
</dbReference>
<comment type="caution">
    <text evidence="1">The sequence shown here is derived from an EMBL/GenBank/DDBJ whole genome shotgun (WGS) entry which is preliminary data.</text>
</comment>
<dbReference type="Gene3D" id="1.10.20.60">
    <property type="entry name" value="Glu-tRNAGln amidotransferase C subunit, N-terminal domain"/>
    <property type="match status" value="1"/>
</dbReference>
<dbReference type="EMBL" id="MNVO01000045">
    <property type="protein sequence ID" value="OIO32271.1"/>
    <property type="molecule type" value="Genomic_DNA"/>
</dbReference>
<evidence type="ECO:0000313" key="1">
    <source>
        <dbReference type="EMBL" id="OIO32271.1"/>
    </source>
</evidence>
<dbReference type="AlphaFoldDB" id="A0A1J4VDL3"/>
<sequence length="96" mass="10536">MITDDDIENLANLARISVTDEEKHALAKDLEAILAYVSDIKDAASAVGVDEKKIGILKNVMREDGPSHEKGIYTEAILREVPQKEGGYVKVKKILS</sequence>
<evidence type="ECO:0000313" key="2">
    <source>
        <dbReference type="Proteomes" id="UP000183206"/>
    </source>
</evidence>
<proteinExistence type="predicted"/>
<dbReference type="InterPro" id="IPR036113">
    <property type="entry name" value="Asp/Glu-ADT_sf_sub_c"/>
</dbReference>
<reference evidence="1 2" key="1">
    <citation type="journal article" date="2016" name="Environ. Microbiol.">
        <title>Genomic resolution of a cold subsurface aquifer community provides metabolic insights for novel microbes adapted to high CO concentrations.</title>
        <authorList>
            <person name="Probst A.J."/>
            <person name="Castelle C.J."/>
            <person name="Singh A."/>
            <person name="Brown C.T."/>
            <person name="Anantharaman K."/>
            <person name="Sharon I."/>
            <person name="Hug L.A."/>
            <person name="Burstein D."/>
            <person name="Emerson J.B."/>
            <person name="Thomas B.C."/>
            <person name="Banfield J.F."/>
        </authorList>
    </citation>
    <scope>NUCLEOTIDE SEQUENCE [LARGE SCALE GENOMIC DNA]</scope>
    <source>
        <strain evidence="1">CG1_02_47_685</strain>
    </source>
</reference>
<dbReference type="STRING" id="1805282.AUJ44_02710"/>
<dbReference type="Pfam" id="PF02686">
    <property type="entry name" value="GatC"/>
    <property type="match status" value="1"/>
</dbReference>
<organism evidence="1 2">
    <name type="scientific">Candidatus Nomurabacteria bacterium CG1_02_47_685</name>
    <dbReference type="NCBI Taxonomy" id="1805282"/>
    <lineage>
        <taxon>Bacteria</taxon>
        <taxon>Candidatus Nomuraibacteriota</taxon>
    </lineage>
</organism>
<protein>
    <recommendedName>
        <fullName evidence="3">Aspartyl/glutamyl-tRNA(Asn/Gln) amidotransferase subunit C</fullName>
    </recommendedName>
</protein>
<gene>
    <name evidence="1" type="ORF">AUJ44_02710</name>
</gene>
<name>A0A1J4VDL3_9BACT</name>
<evidence type="ECO:0008006" key="3">
    <source>
        <dbReference type="Google" id="ProtNLM"/>
    </source>
</evidence>
<accession>A0A1J4VDL3</accession>
<dbReference type="SUPFAM" id="SSF141000">
    <property type="entry name" value="Glu-tRNAGln amidotransferase C subunit"/>
    <property type="match status" value="1"/>
</dbReference>
<dbReference type="NCBIfam" id="TIGR00135">
    <property type="entry name" value="gatC"/>
    <property type="match status" value="1"/>
</dbReference>